<keyword evidence="4" id="KW-1185">Reference proteome</keyword>
<dbReference type="Proteomes" id="UP000256345">
    <property type="component" value="Unassembled WGS sequence"/>
</dbReference>
<evidence type="ECO:0000256" key="2">
    <source>
        <dbReference type="SAM" id="SignalP"/>
    </source>
</evidence>
<protein>
    <submittedName>
        <fullName evidence="3">Uncharacterized protein</fullName>
    </submittedName>
</protein>
<feature type="chain" id="PRO_5046248740" evidence="2">
    <location>
        <begin position="23"/>
        <end position="119"/>
    </location>
</feature>
<reference evidence="3 4" key="1">
    <citation type="submission" date="2018-08" db="EMBL/GenBank/DDBJ databases">
        <title>Genomic Encyclopedia of Archaeal and Bacterial Type Strains, Phase II (KMG-II): from individual species to whole genera.</title>
        <authorList>
            <person name="Goeker M."/>
        </authorList>
    </citation>
    <scope>NUCLEOTIDE SEQUENCE [LARGE SCALE GENOMIC DNA]</scope>
    <source>
        <strain evidence="3 4">DSM 2261</strain>
    </source>
</reference>
<feature type="compositionally biased region" description="Polar residues" evidence="1">
    <location>
        <begin position="82"/>
        <end position="94"/>
    </location>
</feature>
<accession>A0ABX9JN35</accession>
<dbReference type="EMBL" id="QUMU01000018">
    <property type="protein sequence ID" value="REG22831.1"/>
    <property type="molecule type" value="Genomic_DNA"/>
</dbReference>
<evidence type="ECO:0000313" key="4">
    <source>
        <dbReference type="Proteomes" id="UP000256345"/>
    </source>
</evidence>
<dbReference type="RefSeq" id="WP_147333206.1">
    <property type="nucleotide sequence ID" value="NZ_CP011509.1"/>
</dbReference>
<name>A0ABX9JN35_9BACT</name>
<feature type="signal peptide" evidence="2">
    <location>
        <begin position="1"/>
        <end position="22"/>
    </location>
</feature>
<comment type="caution">
    <text evidence="3">The sequence shown here is derived from an EMBL/GenBank/DDBJ whole genome shotgun (WGS) entry which is preliminary data.</text>
</comment>
<sequence>MSLRSKAFAVLVGLGVASSAWGAEPTGSAVGPAMRTAVQSHKTVGPAMRGAVQSHKTVGPGMRGAVQSHKTVGPAMRGAVQSHKTVGSDAQSTERTSDRSPQAPVKTEGKAPLDLNAGF</sequence>
<feature type="region of interest" description="Disordered" evidence="1">
    <location>
        <begin position="21"/>
        <end position="119"/>
    </location>
</feature>
<organism evidence="3 4">
    <name type="scientific">Archangium gephyra</name>
    <dbReference type="NCBI Taxonomy" id="48"/>
    <lineage>
        <taxon>Bacteria</taxon>
        <taxon>Pseudomonadati</taxon>
        <taxon>Myxococcota</taxon>
        <taxon>Myxococcia</taxon>
        <taxon>Myxococcales</taxon>
        <taxon>Cystobacterineae</taxon>
        <taxon>Archangiaceae</taxon>
        <taxon>Archangium</taxon>
    </lineage>
</organism>
<gene>
    <name evidence="3" type="ORF">ATI61_11836</name>
</gene>
<evidence type="ECO:0000256" key="1">
    <source>
        <dbReference type="SAM" id="MobiDB-lite"/>
    </source>
</evidence>
<keyword evidence="2" id="KW-0732">Signal</keyword>
<proteinExistence type="predicted"/>
<evidence type="ECO:0000313" key="3">
    <source>
        <dbReference type="EMBL" id="REG22831.1"/>
    </source>
</evidence>